<feature type="signal peptide" evidence="1">
    <location>
        <begin position="1"/>
        <end position="17"/>
    </location>
</feature>
<evidence type="ECO:0000313" key="2">
    <source>
        <dbReference type="EMBL" id="CAD7080595.1"/>
    </source>
</evidence>
<dbReference type="AlphaFoldDB" id="A0A7R8YQL1"/>
<keyword evidence="3" id="KW-1185">Reference proteome</keyword>
<sequence length="127" mass="13368">MFKVLIVFAAFLAASSAMPTILHGGLTGVATIAHAPLLATGVQTVVQPETVQVHEQTIAKVGDLVQKIPTAVSDQRSTVVHNQADLITPVVAPAIRTNTVQVLKAYSQPVVYTAAVHATPILRAIRD</sequence>
<proteinExistence type="predicted"/>
<dbReference type="OrthoDB" id="7883491at2759"/>
<dbReference type="EMBL" id="LR899010">
    <property type="protein sequence ID" value="CAD7080595.1"/>
    <property type="molecule type" value="Genomic_DNA"/>
</dbReference>
<organism evidence="2 3">
    <name type="scientific">Hermetia illucens</name>
    <name type="common">Black soldier fly</name>
    <dbReference type="NCBI Taxonomy" id="343691"/>
    <lineage>
        <taxon>Eukaryota</taxon>
        <taxon>Metazoa</taxon>
        <taxon>Ecdysozoa</taxon>
        <taxon>Arthropoda</taxon>
        <taxon>Hexapoda</taxon>
        <taxon>Insecta</taxon>
        <taxon>Pterygota</taxon>
        <taxon>Neoptera</taxon>
        <taxon>Endopterygota</taxon>
        <taxon>Diptera</taxon>
        <taxon>Brachycera</taxon>
        <taxon>Stratiomyomorpha</taxon>
        <taxon>Stratiomyidae</taxon>
        <taxon>Hermetiinae</taxon>
        <taxon>Hermetia</taxon>
    </lineage>
</organism>
<gene>
    <name evidence="2" type="ORF">HERILL_LOCUS3741</name>
</gene>
<name>A0A7R8YQL1_HERIL</name>
<keyword evidence="1" id="KW-0732">Signal</keyword>
<dbReference type="PANTHER" id="PTHR34931:SF3">
    <property type="entry name" value="FI02976P-RELATED"/>
    <property type="match status" value="1"/>
</dbReference>
<dbReference type="Proteomes" id="UP000594454">
    <property type="component" value="Chromosome 2"/>
</dbReference>
<dbReference type="PANTHER" id="PTHR34931">
    <property type="entry name" value="FI02976P-RELATED"/>
    <property type="match status" value="1"/>
</dbReference>
<feature type="chain" id="PRO_5030767808" evidence="1">
    <location>
        <begin position="18"/>
        <end position="127"/>
    </location>
</feature>
<protein>
    <submittedName>
        <fullName evidence="2">Uncharacterized protein</fullName>
    </submittedName>
</protein>
<accession>A0A7R8YQL1</accession>
<dbReference type="Pfam" id="PF04527">
    <property type="entry name" value="Retinin_C"/>
    <property type="match status" value="1"/>
</dbReference>
<evidence type="ECO:0000313" key="3">
    <source>
        <dbReference type="Proteomes" id="UP000594454"/>
    </source>
</evidence>
<dbReference type="InParanoid" id="A0A7R8YQL1"/>
<dbReference type="InterPro" id="IPR007614">
    <property type="entry name" value="Retinin_C"/>
</dbReference>
<evidence type="ECO:0000256" key="1">
    <source>
        <dbReference type="SAM" id="SignalP"/>
    </source>
</evidence>
<reference evidence="2 3" key="1">
    <citation type="submission" date="2020-11" db="EMBL/GenBank/DDBJ databases">
        <authorList>
            <person name="Wallbank WR R."/>
            <person name="Pardo Diaz C."/>
            <person name="Kozak K."/>
            <person name="Martin S."/>
            <person name="Jiggins C."/>
            <person name="Moest M."/>
            <person name="Warren A I."/>
            <person name="Generalovic N T."/>
            <person name="Byers J.R.P. K."/>
            <person name="Montejo-Kovacevich G."/>
            <person name="Yen C E."/>
        </authorList>
    </citation>
    <scope>NUCLEOTIDE SEQUENCE [LARGE SCALE GENOMIC DNA]</scope>
</reference>